<accession>A0A4Y9XY59</accession>
<gene>
    <name evidence="3" type="ORF">EVG20_g10079</name>
</gene>
<dbReference type="EMBL" id="SEOQ01001142">
    <property type="protein sequence ID" value="TFY53509.1"/>
    <property type="molecule type" value="Genomic_DNA"/>
</dbReference>
<dbReference type="Proteomes" id="UP000298327">
    <property type="component" value="Unassembled WGS sequence"/>
</dbReference>
<keyword evidence="4" id="KW-1185">Reference proteome</keyword>
<feature type="region of interest" description="Disordered" evidence="1">
    <location>
        <begin position="30"/>
        <end position="79"/>
    </location>
</feature>
<keyword evidence="2" id="KW-0732">Signal</keyword>
<evidence type="ECO:0000313" key="3">
    <source>
        <dbReference type="EMBL" id="TFY53509.1"/>
    </source>
</evidence>
<reference evidence="3 4" key="1">
    <citation type="submission" date="2019-02" db="EMBL/GenBank/DDBJ databases">
        <title>Genome sequencing of the rare red list fungi Dentipellis fragilis.</title>
        <authorList>
            <person name="Buettner E."/>
            <person name="Kellner H."/>
        </authorList>
    </citation>
    <scope>NUCLEOTIDE SEQUENCE [LARGE SCALE GENOMIC DNA]</scope>
    <source>
        <strain evidence="3 4">DSM 105465</strain>
    </source>
</reference>
<sequence length="227" mass="24689">MEAEMLICLFWRVLICRPVPRGLMCMSGKETRRISDKRPSPPPTTDSHQSQGNAPCPSLPFDNLPPFRPSLSNASLPQARTRHLPRPPIAVTFSAGPSTILGSDVDEQPTRRPKTDVCSIAAASARHLGAARQSRDGPMIHTDLRRKSVRPARLSNDWEFHCAERVPRLPRRAVCSRTAPATPAARVPATASARKPRCHRGAGCVRAINCILLRISPGIYGTSVAAG</sequence>
<feature type="signal peptide" evidence="2">
    <location>
        <begin position="1"/>
        <end position="16"/>
    </location>
</feature>
<organism evidence="3 4">
    <name type="scientific">Dentipellis fragilis</name>
    <dbReference type="NCBI Taxonomy" id="205917"/>
    <lineage>
        <taxon>Eukaryota</taxon>
        <taxon>Fungi</taxon>
        <taxon>Dikarya</taxon>
        <taxon>Basidiomycota</taxon>
        <taxon>Agaricomycotina</taxon>
        <taxon>Agaricomycetes</taxon>
        <taxon>Russulales</taxon>
        <taxon>Hericiaceae</taxon>
        <taxon>Dentipellis</taxon>
    </lineage>
</organism>
<feature type="non-terminal residue" evidence="3">
    <location>
        <position position="227"/>
    </location>
</feature>
<comment type="caution">
    <text evidence="3">The sequence shown here is derived from an EMBL/GenBank/DDBJ whole genome shotgun (WGS) entry which is preliminary data.</text>
</comment>
<dbReference type="AlphaFoldDB" id="A0A4Y9XY59"/>
<proteinExistence type="predicted"/>
<name>A0A4Y9XY59_9AGAM</name>
<evidence type="ECO:0000256" key="2">
    <source>
        <dbReference type="SAM" id="SignalP"/>
    </source>
</evidence>
<feature type="compositionally biased region" description="Basic and acidic residues" evidence="1">
    <location>
        <begin position="30"/>
        <end position="39"/>
    </location>
</feature>
<evidence type="ECO:0000313" key="4">
    <source>
        <dbReference type="Proteomes" id="UP000298327"/>
    </source>
</evidence>
<evidence type="ECO:0000256" key="1">
    <source>
        <dbReference type="SAM" id="MobiDB-lite"/>
    </source>
</evidence>
<protein>
    <submittedName>
        <fullName evidence="3">Uncharacterized protein</fullName>
    </submittedName>
</protein>
<feature type="chain" id="PRO_5021378027" evidence="2">
    <location>
        <begin position="17"/>
        <end position="227"/>
    </location>
</feature>